<dbReference type="Proteomes" id="UP001144280">
    <property type="component" value="Unassembled WGS sequence"/>
</dbReference>
<dbReference type="InterPro" id="IPR022398">
    <property type="entry name" value="Peptidase_S8_His-AS"/>
</dbReference>
<dbReference type="Gene3D" id="3.50.30.30">
    <property type="match status" value="1"/>
</dbReference>
<evidence type="ECO:0000256" key="2">
    <source>
        <dbReference type="ARBA" id="ARBA00022670"/>
    </source>
</evidence>
<evidence type="ECO:0000256" key="4">
    <source>
        <dbReference type="ARBA" id="ARBA00022825"/>
    </source>
</evidence>
<keyword evidence="10" id="KW-1185">Reference proteome</keyword>
<keyword evidence="2 5" id="KW-0645">Protease</keyword>
<evidence type="ECO:0000256" key="5">
    <source>
        <dbReference type="PROSITE-ProRule" id="PRU01240"/>
    </source>
</evidence>
<dbReference type="PANTHER" id="PTHR43399:SF4">
    <property type="entry name" value="CELL WALL-ASSOCIATED PROTEASE"/>
    <property type="match status" value="1"/>
</dbReference>
<accession>A0ABQ5R4E6</accession>
<dbReference type="InterPro" id="IPR000209">
    <property type="entry name" value="Peptidase_S8/S53_dom"/>
</dbReference>
<dbReference type="SUPFAM" id="SSF52025">
    <property type="entry name" value="PA domain"/>
    <property type="match status" value="1"/>
</dbReference>
<sequence>MSRPAWLRATVASAVLVLGLPVVAAAPASAAPPPPDVAPSYGASKPIGEVTLVTGDVVTVGVEPNGAFSAEVTAPAPRPNGRAVVYSTVREHDSLYVYPSDAMAPVDEGRLDRRLFDVAYLASNGYADKASKTLPVIVRYPATARSDLSRRADDLPASARTATLATVNAAAVEVEKPEAEKFWASALSGVDSLWLDGRVKADLAESVPMIGAPQAWASGYDGSGVTVAVLDTGVDEKHSALAGKVAATRSFVPGQTVQDGNGHGTHVASTVAGVDEKYKGVAPGASLIVGKVLDNAGNGSESQIIAGMQWAVDQGADVVNMSLGGCCTDGTDPMSQAVNRLSAQSGALFVIAAGNNGAYGNRTIGAPGVAASALTVAAVDKQDRTAPFSSRGPRFGDFGLKPDIAAPGVAITAARADGTAAGPVVDGKFTTISGTSMASPHVAGAAAILAQRHPDWTGSRLKEVLMSTAKDNGADVYEQGAGRVDVARSIGQGVYATGSVDFGRIAYDQASPVTRTVTYTNDTGEPVTLSLESSVSARTGPAPAGALRLDRTTVTVPAHGSAPVVAAFNPAGGPDTWYQGKIRARANGVEVTTAVGAFREMKKVDLTLRVIPPDGASQLFYGGWVLLRIDGRDEVPVLGETAEVPEVSGEIYAGRYAVRTFVEWRDASGAPNAALVAAPDVDARNDTTVVLDLRKAKRIGADTPRPTERYVHQFGFESTVAGGWARARVEIRMYGAMTLWTLPTVKPKVGSFYAYSQQVHITPRLSMRIAGRHTTLDARYQTPNAAVSDDKILRFDGRHTLPVVYAGRGTPEDIAGLDLRGKLALLDLSDICGFTCTDYGTARVRAVAAAGAAGVAGFGSAGRGFLDPDPYAARPTWPAHPVPTVSLAAEQGRALQDALTRGPVSVDITGSVDPEYVYALTYPWEGRIPKSLSGRVAGDELYRIDNRIHADGPAKATLSWSASLPELSYPKRVGNGNDLPVRAPSEITTYYGPVSRNVGWFHGAMVSYDAAPGIVRPGGWADTKIEEFTRPGHRVEEWGEHPLVPNTSQYTSSTADYFTRTCLSCRNGDMFNPVHVLDNDGLGSGYQAYDISNGYYGDEQTELRLYRDGVEVPRQQGLVWIAPPWFAYVNAYFMLPPERANYRLTERHPTLAGAQRWARTVETEWTFTSERPKSGYTSTADGANCMGWYMTWPRPNDVCQATSQLFVGYDLGLSLDNTLRAGKAHRITLSAAHSPFLKPAPKVSKLELWTSVDDGAHWTQVRTAPVGGGQYTATVRHPALTDTTGAVSLRVRAVDAAGNTVTQTVHRAYGLT</sequence>
<comment type="caution">
    <text evidence="9">The sequence shown here is derived from an EMBL/GenBank/DDBJ whole genome shotgun (WGS) entry which is preliminary data.</text>
</comment>
<evidence type="ECO:0000259" key="8">
    <source>
        <dbReference type="Pfam" id="PF00082"/>
    </source>
</evidence>
<proteinExistence type="inferred from homology"/>
<dbReference type="InterPro" id="IPR046450">
    <property type="entry name" value="PA_dom_sf"/>
</dbReference>
<feature type="active site" description="Charge relay system" evidence="5">
    <location>
        <position position="263"/>
    </location>
</feature>
<organism evidence="9 10">
    <name type="scientific">Phytohabitans aurantiacus</name>
    <dbReference type="NCBI Taxonomy" id="3016789"/>
    <lineage>
        <taxon>Bacteria</taxon>
        <taxon>Bacillati</taxon>
        <taxon>Actinomycetota</taxon>
        <taxon>Actinomycetes</taxon>
        <taxon>Micromonosporales</taxon>
        <taxon>Micromonosporaceae</taxon>
    </lineage>
</organism>
<evidence type="ECO:0000256" key="7">
    <source>
        <dbReference type="SAM" id="SignalP"/>
    </source>
</evidence>
<dbReference type="PROSITE" id="PS00136">
    <property type="entry name" value="SUBTILASE_ASP"/>
    <property type="match status" value="1"/>
</dbReference>
<name>A0ABQ5R4E6_9ACTN</name>
<evidence type="ECO:0000313" key="10">
    <source>
        <dbReference type="Proteomes" id="UP001144280"/>
    </source>
</evidence>
<dbReference type="InterPro" id="IPR023828">
    <property type="entry name" value="Peptidase_S8_Ser-AS"/>
</dbReference>
<protein>
    <recommendedName>
        <fullName evidence="8">Peptidase S8/S53 domain-containing protein</fullName>
    </recommendedName>
</protein>
<keyword evidence="7" id="KW-0732">Signal</keyword>
<dbReference type="PROSITE" id="PS00138">
    <property type="entry name" value="SUBTILASE_SER"/>
    <property type="match status" value="1"/>
</dbReference>
<feature type="active site" description="Charge relay system" evidence="5">
    <location>
        <position position="231"/>
    </location>
</feature>
<dbReference type="Gene3D" id="3.40.50.200">
    <property type="entry name" value="Peptidase S8/S53 domain"/>
    <property type="match status" value="1"/>
</dbReference>
<dbReference type="SUPFAM" id="SSF52743">
    <property type="entry name" value="Subtilisin-like"/>
    <property type="match status" value="1"/>
</dbReference>
<feature type="signal peptide" evidence="7">
    <location>
        <begin position="1"/>
        <end position="30"/>
    </location>
</feature>
<evidence type="ECO:0000256" key="1">
    <source>
        <dbReference type="ARBA" id="ARBA00011073"/>
    </source>
</evidence>
<keyword evidence="4 5" id="KW-0720">Serine protease</keyword>
<dbReference type="InterPro" id="IPR051048">
    <property type="entry name" value="Peptidase_S8/S53_subtilisin"/>
</dbReference>
<dbReference type="RefSeq" id="WP_281901806.1">
    <property type="nucleotide sequence ID" value="NZ_BSDI01000040.1"/>
</dbReference>
<evidence type="ECO:0000256" key="3">
    <source>
        <dbReference type="ARBA" id="ARBA00022801"/>
    </source>
</evidence>
<feature type="chain" id="PRO_5046659760" description="Peptidase S8/S53 domain-containing protein" evidence="7">
    <location>
        <begin position="31"/>
        <end position="1312"/>
    </location>
</feature>
<comment type="similarity">
    <text evidence="1 5 6">Belongs to the peptidase S8 family.</text>
</comment>
<evidence type="ECO:0000313" key="9">
    <source>
        <dbReference type="EMBL" id="GLI01083.1"/>
    </source>
</evidence>
<evidence type="ECO:0000256" key="6">
    <source>
        <dbReference type="RuleBase" id="RU003355"/>
    </source>
</evidence>
<dbReference type="InterPro" id="IPR023827">
    <property type="entry name" value="Peptidase_S8_Asp-AS"/>
</dbReference>
<gene>
    <name evidence="9" type="ORF">Pa4123_63590</name>
</gene>
<dbReference type="InterPro" id="IPR015500">
    <property type="entry name" value="Peptidase_S8_subtilisin-rel"/>
</dbReference>
<dbReference type="PROSITE" id="PS51892">
    <property type="entry name" value="SUBTILASE"/>
    <property type="match status" value="1"/>
</dbReference>
<reference evidence="9" key="1">
    <citation type="submission" date="2022-12" db="EMBL/GenBank/DDBJ databases">
        <title>New Phytohabitans aurantiacus sp. RD004123 nov., an actinomycete isolated from soil.</title>
        <authorList>
            <person name="Triningsih D.W."/>
            <person name="Harunari E."/>
            <person name="Igarashi Y."/>
        </authorList>
    </citation>
    <scope>NUCLEOTIDE SEQUENCE</scope>
    <source>
        <strain evidence="9">RD004123</strain>
    </source>
</reference>
<feature type="domain" description="Peptidase S8/S53" evidence="8">
    <location>
        <begin position="222"/>
        <end position="482"/>
    </location>
</feature>
<dbReference type="Pfam" id="PF00082">
    <property type="entry name" value="Peptidase_S8"/>
    <property type="match status" value="1"/>
</dbReference>
<keyword evidence="3 5" id="KW-0378">Hydrolase</keyword>
<dbReference type="PANTHER" id="PTHR43399">
    <property type="entry name" value="SUBTILISIN-RELATED"/>
    <property type="match status" value="1"/>
</dbReference>
<dbReference type="InterPro" id="IPR036852">
    <property type="entry name" value="Peptidase_S8/S53_dom_sf"/>
</dbReference>
<feature type="active site" description="Charge relay system" evidence="5">
    <location>
        <position position="436"/>
    </location>
</feature>
<dbReference type="PROSITE" id="PS00137">
    <property type="entry name" value="SUBTILASE_HIS"/>
    <property type="match status" value="1"/>
</dbReference>
<dbReference type="PRINTS" id="PR00723">
    <property type="entry name" value="SUBTILISIN"/>
</dbReference>
<dbReference type="EMBL" id="BSDI01000040">
    <property type="protein sequence ID" value="GLI01083.1"/>
    <property type="molecule type" value="Genomic_DNA"/>
</dbReference>